<reference evidence="1 2" key="1">
    <citation type="submission" date="2018-03" db="EMBL/GenBank/DDBJ databases">
        <title>Comparative analysis of microorganisms from saline springs in Andes Mountain Range, Colombia.</title>
        <authorList>
            <person name="Rubin E."/>
        </authorList>
    </citation>
    <scope>NUCLEOTIDE SEQUENCE [LARGE SCALE GENOMIC DNA]</scope>
    <source>
        <strain evidence="1 2">CG 35</strain>
    </source>
</reference>
<dbReference type="Proteomes" id="UP000238217">
    <property type="component" value="Unassembled WGS sequence"/>
</dbReference>
<protein>
    <recommendedName>
        <fullName evidence="3">CBS domain-containing protein</fullName>
    </recommendedName>
</protein>
<proteinExistence type="predicted"/>
<name>A0A2T0YSG9_9MICC</name>
<keyword evidence="2" id="KW-1185">Reference proteome</keyword>
<dbReference type="Gene3D" id="3.10.580.10">
    <property type="entry name" value="CBS-domain"/>
    <property type="match status" value="1"/>
</dbReference>
<dbReference type="AlphaFoldDB" id="A0A2T0YSG9"/>
<sequence>MIRPLLGAPHDFAASASNTLDTPVASGSETVRHYPRRSVAMTDIADIMAPLGATILGTRSLADAAQVLEESDPAVVLNLSYRAVGLITRADLHAVQQQDPQGWAKRRCVALARTDDHTVQRSTPIRELLVSSALDFSRPLLVLDEDQPAGILLPECISAWRREHQSIRAGRISPSGETR</sequence>
<evidence type="ECO:0000313" key="1">
    <source>
        <dbReference type="EMBL" id="PRZ18736.1"/>
    </source>
</evidence>
<evidence type="ECO:0000313" key="2">
    <source>
        <dbReference type="Proteomes" id="UP000238217"/>
    </source>
</evidence>
<accession>A0A2T0YSG9</accession>
<dbReference type="InterPro" id="IPR046342">
    <property type="entry name" value="CBS_dom_sf"/>
</dbReference>
<comment type="caution">
    <text evidence="1">The sequence shown here is derived from an EMBL/GenBank/DDBJ whole genome shotgun (WGS) entry which is preliminary data.</text>
</comment>
<evidence type="ECO:0008006" key="3">
    <source>
        <dbReference type="Google" id="ProtNLM"/>
    </source>
</evidence>
<gene>
    <name evidence="1" type="ORF">BCL67_10142</name>
</gene>
<organism evidence="1 2">
    <name type="scientific">Nesterenkonia sandarakina</name>
    <dbReference type="NCBI Taxonomy" id="272918"/>
    <lineage>
        <taxon>Bacteria</taxon>
        <taxon>Bacillati</taxon>
        <taxon>Actinomycetota</taxon>
        <taxon>Actinomycetes</taxon>
        <taxon>Micrococcales</taxon>
        <taxon>Micrococcaceae</taxon>
        <taxon>Nesterenkonia</taxon>
    </lineage>
</organism>
<dbReference type="SUPFAM" id="SSF54631">
    <property type="entry name" value="CBS-domain pair"/>
    <property type="match status" value="1"/>
</dbReference>
<dbReference type="EMBL" id="PVTY01000001">
    <property type="protein sequence ID" value="PRZ18736.1"/>
    <property type="molecule type" value="Genomic_DNA"/>
</dbReference>